<accession>A0A2J6QUL0</accession>
<organism evidence="2 3">
    <name type="scientific">Hyaloscypha variabilis (strain UAMH 11265 / GT02V1 / F)</name>
    <name type="common">Meliniomyces variabilis</name>
    <dbReference type="NCBI Taxonomy" id="1149755"/>
    <lineage>
        <taxon>Eukaryota</taxon>
        <taxon>Fungi</taxon>
        <taxon>Dikarya</taxon>
        <taxon>Ascomycota</taxon>
        <taxon>Pezizomycotina</taxon>
        <taxon>Leotiomycetes</taxon>
        <taxon>Helotiales</taxon>
        <taxon>Hyaloscyphaceae</taxon>
        <taxon>Hyaloscypha</taxon>
        <taxon>Hyaloscypha variabilis</taxon>
    </lineage>
</organism>
<evidence type="ECO:0000313" key="2">
    <source>
        <dbReference type="EMBL" id="PMD29947.1"/>
    </source>
</evidence>
<sequence>MQFGYGYTTNGITRRLNIGVLLTYVFIVVIHTALALWYGWIYADLASLYDLVTVAIRSSTGISQDSPLPPAAKLKKNDITIKVQEISDSELKIVFQEVDGTSKPVNGEEEELLILPGRLATTDKNSSTAGVSVRSRRSFF</sequence>
<keyword evidence="1" id="KW-0472">Membrane</keyword>
<dbReference type="AlphaFoldDB" id="A0A2J6QUL0"/>
<feature type="transmembrane region" description="Helical" evidence="1">
    <location>
        <begin position="21"/>
        <end position="40"/>
    </location>
</feature>
<keyword evidence="1" id="KW-1133">Transmembrane helix</keyword>
<protein>
    <submittedName>
        <fullName evidence="2">Uncharacterized protein</fullName>
    </submittedName>
</protein>
<evidence type="ECO:0000313" key="3">
    <source>
        <dbReference type="Proteomes" id="UP000235786"/>
    </source>
</evidence>
<dbReference type="EMBL" id="KZ613970">
    <property type="protein sequence ID" value="PMD29947.1"/>
    <property type="molecule type" value="Genomic_DNA"/>
</dbReference>
<dbReference type="Proteomes" id="UP000235786">
    <property type="component" value="Unassembled WGS sequence"/>
</dbReference>
<proteinExistence type="predicted"/>
<reference evidence="2 3" key="1">
    <citation type="submission" date="2016-04" db="EMBL/GenBank/DDBJ databases">
        <title>A degradative enzymes factory behind the ericoid mycorrhizal symbiosis.</title>
        <authorList>
            <consortium name="DOE Joint Genome Institute"/>
            <person name="Martino E."/>
            <person name="Morin E."/>
            <person name="Grelet G."/>
            <person name="Kuo A."/>
            <person name="Kohler A."/>
            <person name="Daghino S."/>
            <person name="Barry K."/>
            <person name="Choi C."/>
            <person name="Cichocki N."/>
            <person name="Clum A."/>
            <person name="Copeland A."/>
            <person name="Hainaut M."/>
            <person name="Haridas S."/>
            <person name="Labutti K."/>
            <person name="Lindquist E."/>
            <person name="Lipzen A."/>
            <person name="Khouja H.-R."/>
            <person name="Murat C."/>
            <person name="Ohm R."/>
            <person name="Olson A."/>
            <person name="Spatafora J."/>
            <person name="Veneault-Fourrey C."/>
            <person name="Henrissat B."/>
            <person name="Grigoriev I."/>
            <person name="Martin F."/>
            <person name="Perotto S."/>
        </authorList>
    </citation>
    <scope>NUCLEOTIDE SEQUENCE [LARGE SCALE GENOMIC DNA]</scope>
    <source>
        <strain evidence="2 3">F</strain>
    </source>
</reference>
<keyword evidence="3" id="KW-1185">Reference proteome</keyword>
<evidence type="ECO:0000256" key="1">
    <source>
        <dbReference type="SAM" id="Phobius"/>
    </source>
</evidence>
<keyword evidence="1" id="KW-0812">Transmembrane</keyword>
<name>A0A2J6QUL0_HYAVF</name>
<gene>
    <name evidence="2" type="ORF">L207DRAFT_538402</name>
</gene>